<proteinExistence type="inferred from homology"/>
<comment type="caution">
    <text evidence="10">The sequence shown here is derived from an EMBL/GenBank/DDBJ whole genome shotgun (WGS) entry which is preliminary data.</text>
</comment>
<dbReference type="PANTHER" id="PTHR22648">
    <property type="entry name" value="TRANSCRIPTION TERMINATION FACTOR NUSA"/>
    <property type="match status" value="1"/>
</dbReference>
<organism evidence="10 11">
    <name type="scientific">candidate division WWE3 bacterium</name>
    <dbReference type="NCBI Taxonomy" id="2053526"/>
    <lineage>
        <taxon>Bacteria</taxon>
        <taxon>Katanobacteria</taxon>
    </lineage>
</organism>
<evidence type="ECO:0000256" key="6">
    <source>
        <dbReference type="ARBA" id="ARBA00023163"/>
    </source>
</evidence>
<dbReference type="SMART" id="SM00322">
    <property type="entry name" value="KH"/>
    <property type="match status" value="2"/>
</dbReference>
<comment type="function">
    <text evidence="7">Participates in both transcription termination and antitermination.</text>
</comment>
<dbReference type="AlphaFoldDB" id="A0A955ED81"/>
<dbReference type="SUPFAM" id="SSF69705">
    <property type="entry name" value="Transcription factor NusA, N-terminal domain"/>
    <property type="match status" value="1"/>
</dbReference>
<name>A0A955ED81_UNCKA</name>
<dbReference type="FunFam" id="3.30.300.20:FF:000002">
    <property type="entry name" value="Transcription termination/antitermination protein NusA"/>
    <property type="match status" value="1"/>
</dbReference>
<reference evidence="10" key="1">
    <citation type="submission" date="2020-04" db="EMBL/GenBank/DDBJ databases">
        <authorList>
            <person name="Zhang T."/>
        </authorList>
    </citation>
    <scope>NUCLEOTIDE SEQUENCE</scope>
    <source>
        <strain evidence="10">HKST-UBA79</strain>
    </source>
</reference>
<dbReference type="EMBL" id="JAGQNX010000015">
    <property type="protein sequence ID" value="MCA9307989.1"/>
    <property type="molecule type" value="Genomic_DNA"/>
</dbReference>
<accession>A0A955ED81</accession>
<evidence type="ECO:0000256" key="1">
    <source>
        <dbReference type="ARBA" id="ARBA00022472"/>
    </source>
</evidence>
<dbReference type="InterPro" id="IPR036555">
    <property type="entry name" value="NusA_N_sf"/>
</dbReference>
<protein>
    <recommendedName>
        <fullName evidence="7">Transcription termination/antitermination protein NusA</fullName>
    </recommendedName>
</protein>
<reference evidence="10" key="2">
    <citation type="journal article" date="2021" name="Microbiome">
        <title>Successional dynamics and alternative stable states in a saline activated sludge microbial community over 9 years.</title>
        <authorList>
            <person name="Wang Y."/>
            <person name="Ye J."/>
            <person name="Ju F."/>
            <person name="Liu L."/>
            <person name="Boyd J.A."/>
            <person name="Deng Y."/>
            <person name="Parks D.H."/>
            <person name="Jiang X."/>
            <person name="Yin X."/>
            <person name="Woodcroft B.J."/>
            <person name="Tyson G.W."/>
            <person name="Hugenholtz P."/>
            <person name="Polz M.F."/>
            <person name="Zhang T."/>
        </authorList>
    </citation>
    <scope>NUCLEOTIDE SEQUENCE</scope>
    <source>
        <strain evidence="10">HKST-UBA79</strain>
    </source>
</reference>
<dbReference type="NCBIfam" id="TIGR01953">
    <property type="entry name" value="NusA"/>
    <property type="match status" value="1"/>
</dbReference>
<dbReference type="InterPro" id="IPR015946">
    <property type="entry name" value="KH_dom-like_a/b"/>
</dbReference>
<dbReference type="InterPro" id="IPR058582">
    <property type="entry name" value="KH_NusA_2nd"/>
</dbReference>
<dbReference type="InterPro" id="IPR012340">
    <property type="entry name" value="NA-bd_OB-fold"/>
</dbReference>
<dbReference type="GO" id="GO:0005829">
    <property type="term" value="C:cytosol"/>
    <property type="evidence" value="ECO:0007669"/>
    <property type="project" value="TreeGrafter"/>
</dbReference>
<keyword evidence="5 7" id="KW-0805">Transcription regulation</keyword>
<evidence type="ECO:0000256" key="5">
    <source>
        <dbReference type="ARBA" id="ARBA00023015"/>
    </source>
</evidence>
<dbReference type="GO" id="GO:0031564">
    <property type="term" value="P:transcription antitermination"/>
    <property type="evidence" value="ECO:0007669"/>
    <property type="project" value="UniProtKB-UniRule"/>
</dbReference>
<evidence type="ECO:0000313" key="10">
    <source>
        <dbReference type="EMBL" id="MCA9307989.1"/>
    </source>
</evidence>
<evidence type="ECO:0000313" key="11">
    <source>
        <dbReference type="Proteomes" id="UP000740557"/>
    </source>
</evidence>
<evidence type="ECO:0000256" key="8">
    <source>
        <dbReference type="SAM" id="MobiDB-lite"/>
    </source>
</evidence>
<dbReference type="Pfam" id="PF08529">
    <property type="entry name" value="NusA_N"/>
    <property type="match status" value="2"/>
</dbReference>
<dbReference type="CDD" id="cd22529">
    <property type="entry name" value="KH-II_NusA_rpt2"/>
    <property type="match status" value="1"/>
</dbReference>
<evidence type="ECO:0000256" key="4">
    <source>
        <dbReference type="ARBA" id="ARBA00022884"/>
    </source>
</evidence>
<dbReference type="InterPro" id="IPR010213">
    <property type="entry name" value="TF_NusA"/>
</dbReference>
<dbReference type="InterPro" id="IPR004087">
    <property type="entry name" value="KH_dom"/>
</dbReference>
<keyword evidence="6 7" id="KW-0804">Transcription</keyword>
<dbReference type="CDD" id="cd04455">
    <property type="entry name" value="S1_NusA"/>
    <property type="match status" value="1"/>
</dbReference>
<dbReference type="GO" id="GO:0006353">
    <property type="term" value="P:DNA-templated transcription termination"/>
    <property type="evidence" value="ECO:0007669"/>
    <property type="project" value="UniProtKB-UniRule"/>
</dbReference>
<dbReference type="GO" id="GO:0003700">
    <property type="term" value="F:DNA-binding transcription factor activity"/>
    <property type="evidence" value="ECO:0007669"/>
    <property type="project" value="InterPro"/>
</dbReference>
<evidence type="ECO:0000259" key="9">
    <source>
        <dbReference type="PROSITE" id="PS50126"/>
    </source>
</evidence>
<comment type="similarity">
    <text evidence="7">Belongs to the NusA family.</text>
</comment>
<keyword evidence="4 7" id="KW-0694">RNA-binding</keyword>
<dbReference type="FunFam" id="3.30.300.20:FF:000005">
    <property type="entry name" value="Transcription termination/antitermination protein NusA"/>
    <property type="match status" value="1"/>
</dbReference>
<comment type="subunit">
    <text evidence="7">Monomer. Binds directly to the core enzyme of the DNA-dependent RNA polymerase and to nascent RNA.</text>
</comment>
<dbReference type="InterPro" id="IPR003029">
    <property type="entry name" value="S1_domain"/>
</dbReference>
<dbReference type="SUPFAM" id="SSF50249">
    <property type="entry name" value="Nucleic acid-binding proteins"/>
    <property type="match status" value="1"/>
</dbReference>
<dbReference type="InterPro" id="IPR030842">
    <property type="entry name" value="TF_NusA_bacterial"/>
</dbReference>
<dbReference type="InterPro" id="IPR009019">
    <property type="entry name" value="KH_sf_prok-type"/>
</dbReference>
<dbReference type="PROSITE" id="PS50126">
    <property type="entry name" value="S1"/>
    <property type="match status" value="1"/>
</dbReference>
<feature type="domain" description="S1 motif" evidence="9">
    <location>
        <begin position="105"/>
        <end position="169"/>
    </location>
</feature>
<dbReference type="HAMAP" id="MF_00945_B">
    <property type="entry name" value="NusA_B"/>
    <property type="match status" value="1"/>
</dbReference>
<dbReference type="Proteomes" id="UP000740557">
    <property type="component" value="Unassembled WGS sequence"/>
</dbReference>
<evidence type="ECO:0000256" key="2">
    <source>
        <dbReference type="ARBA" id="ARBA00022490"/>
    </source>
</evidence>
<keyword evidence="3 7" id="KW-0889">Transcription antitermination</keyword>
<dbReference type="Gene3D" id="3.30.1480.10">
    <property type="entry name" value="NusA, N-terminal domain"/>
    <property type="match status" value="1"/>
</dbReference>
<dbReference type="SMART" id="SM00316">
    <property type="entry name" value="S1"/>
    <property type="match status" value="1"/>
</dbReference>
<dbReference type="Pfam" id="PF26594">
    <property type="entry name" value="KH_NusA_2nd"/>
    <property type="match status" value="1"/>
</dbReference>
<dbReference type="SUPFAM" id="SSF54814">
    <property type="entry name" value="Prokaryotic type KH domain (KH-domain type II)"/>
    <property type="match status" value="2"/>
</dbReference>
<dbReference type="CDD" id="cd02134">
    <property type="entry name" value="KH-II_NusA_rpt1"/>
    <property type="match status" value="1"/>
</dbReference>
<keyword evidence="1 7" id="KW-0806">Transcription termination</keyword>
<evidence type="ECO:0000256" key="3">
    <source>
        <dbReference type="ARBA" id="ARBA00022814"/>
    </source>
</evidence>
<comment type="subcellular location">
    <subcellularLocation>
        <location evidence="7">Cytoplasm</location>
    </subcellularLocation>
</comment>
<feature type="compositionally biased region" description="Polar residues" evidence="8">
    <location>
        <begin position="375"/>
        <end position="388"/>
    </location>
</feature>
<dbReference type="Pfam" id="PF00575">
    <property type="entry name" value="S1"/>
    <property type="match status" value="1"/>
</dbReference>
<dbReference type="Pfam" id="PF13184">
    <property type="entry name" value="KH_NusA_1st"/>
    <property type="match status" value="1"/>
</dbReference>
<gene>
    <name evidence="7 10" type="primary">nusA</name>
    <name evidence="10" type="ORF">KC980_00590</name>
</gene>
<dbReference type="PANTHER" id="PTHR22648:SF0">
    <property type="entry name" value="TRANSCRIPTION TERMINATION_ANTITERMINATION PROTEIN NUSA"/>
    <property type="match status" value="1"/>
</dbReference>
<dbReference type="Gene3D" id="2.40.50.140">
    <property type="entry name" value="Nucleic acid-binding proteins"/>
    <property type="match status" value="1"/>
</dbReference>
<evidence type="ECO:0000256" key="7">
    <source>
        <dbReference type="HAMAP-Rule" id="MF_00945"/>
    </source>
</evidence>
<sequence>MAVSEFYAAIKQVAAERGIPEESVFASIRAALATAYRKDYGGDLEEIVVDLDEQTGEARILQDGVDVTPAGFGRIAAQTAKQVILQKIRETEKEVIMDEFKAKIGEIMVGHIFRLEPTIAILDLGKAQGVMPISEQVSSETYRMNQRIKVLIKDVRLTQRGTEIIVSRSDADFVRKLFEQEVPELSTGTVKIEAIAREAGSRTKMAVSTTDEKIDPVGSCVGQKGVRVQAIISELFGEKIDIVPYSPDVSKYIASSLSPAKVYEVELFEEEKRALVSVPEDQQSLAIGKEGQNARLANKLTKWKIDIKGASGLFGAATTEVKTVDTSSARFGIWDAAIKEQQAASDSSQDDVVADDSVDTPTDDVATDDTPITDAANTENNTIDTSEE</sequence>
<dbReference type="Gene3D" id="3.30.300.20">
    <property type="match status" value="2"/>
</dbReference>
<keyword evidence="2 7" id="KW-0963">Cytoplasm</keyword>
<feature type="region of interest" description="Disordered" evidence="8">
    <location>
        <begin position="341"/>
        <end position="388"/>
    </location>
</feature>
<dbReference type="InterPro" id="IPR013735">
    <property type="entry name" value="TF_NusA_N"/>
</dbReference>
<dbReference type="GO" id="GO:0003723">
    <property type="term" value="F:RNA binding"/>
    <property type="evidence" value="ECO:0007669"/>
    <property type="project" value="UniProtKB-UniRule"/>
</dbReference>
<dbReference type="InterPro" id="IPR025249">
    <property type="entry name" value="TF_NusA_KH_1st"/>
</dbReference>
<feature type="compositionally biased region" description="Acidic residues" evidence="8">
    <location>
        <begin position="348"/>
        <end position="367"/>
    </location>
</feature>